<name>A0A1G2GU63_9BACT</name>
<dbReference type="InterPro" id="IPR011006">
    <property type="entry name" value="CheY-like_superfamily"/>
</dbReference>
<dbReference type="Pfam" id="PF00072">
    <property type="entry name" value="Response_reg"/>
    <property type="match status" value="1"/>
</dbReference>
<dbReference type="PROSITE" id="PS50110">
    <property type="entry name" value="RESPONSE_REGULATORY"/>
    <property type="match status" value="1"/>
</dbReference>
<dbReference type="PANTHER" id="PTHR44591:SF23">
    <property type="entry name" value="CHEY SUBFAMILY"/>
    <property type="match status" value="1"/>
</dbReference>
<dbReference type="InterPro" id="IPR050595">
    <property type="entry name" value="Bact_response_regulator"/>
</dbReference>
<comment type="caution">
    <text evidence="4">The sequence shown here is derived from an EMBL/GenBank/DDBJ whole genome shotgun (WGS) entry which is preliminary data.</text>
</comment>
<evidence type="ECO:0000313" key="4">
    <source>
        <dbReference type="EMBL" id="OGZ53743.1"/>
    </source>
</evidence>
<gene>
    <name evidence="4" type="ORF">A3B25_03605</name>
</gene>
<dbReference type="SUPFAM" id="SSF52172">
    <property type="entry name" value="CheY-like"/>
    <property type="match status" value="1"/>
</dbReference>
<feature type="modified residue" description="4-aspartylphosphate" evidence="2">
    <location>
        <position position="55"/>
    </location>
</feature>
<dbReference type="Gene3D" id="3.40.50.2300">
    <property type="match status" value="1"/>
</dbReference>
<evidence type="ECO:0000256" key="2">
    <source>
        <dbReference type="PROSITE-ProRule" id="PRU00169"/>
    </source>
</evidence>
<dbReference type="STRING" id="1802126.A3B25_03605"/>
<dbReference type="PANTHER" id="PTHR44591">
    <property type="entry name" value="STRESS RESPONSE REGULATOR PROTEIN 1"/>
    <property type="match status" value="1"/>
</dbReference>
<dbReference type="InterPro" id="IPR001789">
    <property type="entry name" value="Sig_transdc_resp-reg_receiver"/>
</dbReference>
<dbReference type="SMART" id="SM00448">
    <property type="entry name" value="REC"/>
    <property type="match status" value="1"/>
</dbReference>
<reference evidence="4 5" key="1">
    <citation type="journal article" date="2016" name="Nat. Commun.">
        <title>Thousands of microbial genomes shed light on interconnected biogeochemical processes in an aquifer system.</title>
        <authorList>
            <person name="Anantharaman K."/>
            <person name="Brown C.T."/>
            <person name="Hug L.A."/>
            <person name="Sharon I."/>
            <person name="Castelle C.J."/>
            <person name="Probst A.J."/>
            <person name="Thomas B.C."/>
            <person name="Singh A."/>
            <person name="Wilkins M.J."/>
            <person name="Karaoz U."/>
            <person name="Brodie E.L."/>
            <person name="Williams K.H."/>
            <person name="Hubbard S.S."/>
            <person name="Banfield J.F."/>
        </authorList>
    </citation>
    <scope>NUCLEOTIDE SEQUENCE [LARGE SCALE GENOMIC DNA]</scope>
</reference>
<dbReference type="EMBL" id="MHNW01000013">
    <property type="protein sequence ID" value="OGZ53743.1"/>
    <property type="molecule type" value="Genomic_DNA"/>
</dbReference>
<keyword evidence="1 2" id="KW-0597">Phosphoprotein</keyword>
<protein>
    <recommendedName>
        <fullName evidence="3">Response regulatory domain-containing protein</fullName>
    </recommendedName>
</protein>
<accession>A0A1G2GU63</accession>
<organism evidence="4 5">
    <name type="scientific">Candidatus Ryanbacteria bacterium RIFCSPLOWO2_01_FULL_48_26</name>
    <dbReference type="NCBI Taxonomy" id="1802126"/>
    <lineage>
        <taxon>Bacteria</taxon>
        <taxon>Candidatus Ryaniibacteriota</taxon>
    </lineage>
</organism>
<evidence type="ECO:0000313" key="5">
    <source>
        <dbReference type="Proteomes" id="UP000179106"/>
    </source>
</evidence>
<feature type="domain" description="Response regulatory" evidence="3">
    <location>
        <begin position="6"/>
        <end position="130"/>
    </location>
</feature>
<sequence>MADQPHILIIDDERQFIDIFSSKLSAAGFKVEAALSGAEGIEKARTMKPDLILLDVKMPGMSGAETLLKIQEDEALKNTKVVFLTSLSDPRAGLQEHQAADVKFSSDFGADYLRKTDDLELIVDRVKSLLPSAHGDALGGAVNTGGGVASTP</sequence>
<dbReference type="GO" id="GO:0000160">
    <property type="term" value="P:phosphorelay signal transduction system"/>
    <property type="evidence" value="ECO:0007669"/>
    <property type="project" value="InterPro"/>
</dbReference>
<evidence type="ECO:0000256" key="1">
    <source>
        <dbReference type="ARBA" id="ARBA00022553"/>
    </source>
</evidence>
<evidence type="ECO:0000259" key="3">
    <source>
        <dbReference type="PROSITE" id="PS50110"/>
    </source>
</evidence>
<dbReference type="AlphaFoldDB" id="A0A1G2GU63"/>
<proteinExistence type="predicted"/>
<dbReference type="Proteomes" id="UP000179106">
    <property type="component" value="Unassembled WGS sequence"/>
</dbReference>